<evidence type="ECO:0000256" key="1">
    <source>
        <dbReference type="ARBA" id="ARBA00004141"/>
    </source>
</evidence>
<feature type="transmembrane region" description="Helical" evidence="5">
    <location>
        <begin position="351"/>
        <end position="368"/>
    </location>
</feature>
<evidence type="ECO:0000259" key="6">
    <source>
        <dbReference type="Pfam" id="PF01490"/>
    </source>
</evidence>
<evidence type="ECO:0000313" key="8">
    <source>
        <dbReference type="Proteomes" id="UP001189429"/>
    </source>
</evidence>
<evidence type="ECO:0000256" key="5">
    <source>
        <dbReference type="SAM" id="Phobius"/>
    </source>
</evidence>
<dbReference type="PANTHER" id="PTHR22950:SF349">
    <property type="entry name" value="AMINO ACID TRANSPORTER TRANSMEMBRANE DOMAIN-CONTAINING PROTEIN"/>
    <property type="match status" value="1"/>
</dbReference>
<organism evidence="7 8">
    <name type="scientific">Prorocentrum cordatum</name>
    <dbReference type="NCBI Taxonomy" id="2364126"/>
    <lineage>
        <taxon>Eukaryota</taxon>
        <taxon>Sar</taxon>
        <taxon>Alveolata</taxon>
        <taxon>Dinophyceae</taxon>
        <taxon>Prorocentrales</taxon>
        <taxon>Prorocentraceae</taxon>
        <taxon>Prorocentrum</taxon>
    </lineage>
</organism>
<protein>
    <recommendedName>
        <fullName evidence="6">Amino acid transporter transmembrane domain-containing protein</fullName>
    </recommendedName>
</protein>
<dbReference type="Pfam" id="PF01490">
    <property type="entry name" value="Aa_trans"/>
    <property type="match status" value="1"/>
</dbReference>
<accession>A0ABN9WIK8</accession>
<keyword evidence="3 5" id="KW-1133">Transmembrane helix</keyword>
<evidence type="ECO:0000256" key="3">
    <source>
        <dbReference type="ARBA" id="ARBA00022989"/>
    </source>
</evidence>
<feature type="transmembrane region" description="Helical" evidence="5">
    <location>
        <begin position="136"/>
        <end position="156"/>
    </location>
</feature>
<comment type="subcellular location">
    <subcellularLocation>
        <location evidence="1">Membrane</location>
        <topology evidence="1">Multi-pass membrane protein</topology>
    </subcellularLocation>
</comment>
<feature type="transmembrane region" description="Helical" evidence="5">
    <location>
        <begin position="52"/>
        <end position="77"/>
    </location>
</feature>
<name>A0ABN9WIK8_9DINO</name>
<dbReference type="InterPro" id="IPR013057">
    <property type="entry name" value="AA_transpt_TM"/>
</dbReference>
<proteinExistence type="predicted"/>
<evidence type="ECO:0000313" key="7">
    <source>
        <dbReference type="EMBL" id="CAK0886310.1"/>
    </source>
</evidence>
<feature type="transmembrane region" description="Helical" evidence="5">
    <location>
        <begin position="238"/>
        <end position="257"/>
    </location>
</feature>
<feature type="transmembrane region" description="Helical" evidence="5">
    <location>
        <begin position="207"/>
        <end position="226"/>
    </location>
</feature>
<gene>
    <name evidence="7" type="ORF">PCOR1329_LOCUS67695</name>
</gene>
<feature type="transmembrane region" description="Helical" evidence="5">
    <location>
        <begin position="325"/>
        <end position="345"/>
    </location>
</feature>
<feature type="transmembrane region" description="Helical" evidence="5">
    <location>
        <begin position="291"/>
        <end position="313"/>
    </location>
</feature>
<keyword evidence="8" id="KW-1185">Reference proteome</keyword>
<reference evidence="7" key="1">
    <citation type="submission" date="2023-10" db="EMBL/GenBank/DDBJ databases">
        <authorList>
            <person name="Chen Y."/>
            <person name="Shah S."/>
            <person name="Dougan E. K."/>
            <person name="Thang M."/>
            <person name="Chan C."/>
        </authorList>
    </citation>
    <scope>NUCLEOTIDE SEQUENCE [LARGE SCALE GENOMIC DNA]</scope>
</reference>
<dbReference type="Proteomes" id="UP001189429">
    <property type="component" value="Unassembled WGS sequence"/>
</dbReference>
<keyword evidence="4 5" id="KW-0472">Membrane</keyword>
<feature type="transmembrane region" description="Helical" evidence="5">
    <location>
        <begin position="389"/>
        <end position="411"/>
    </location>
</feature>
<evidence type="ECO:0000256" key="4">
    <source>
        <dbReference type="ARBA" id="ARBA00023136"/>
    </source>
</evidence>
<feature type="transmembrane region" description="Helical" evidence="5">
    <location>
        <begin position="106"/>
        <end position="124"/>
    </location>
</feature>
<evidence type="ECO:0000256" key="2">
    <source>
        <dbReference type="ARBA" id="ARBA00022692"/>
    </source>
</evidence>
<dbReference type="PANTHER" id="PTHR22950">
    <property type="entry name" value="AMINO ACID TRANSPORTER"/>
    <property type="match status" value="1"/>
</dbReference>
<feature type="transmembrane region" description="Helical" evidence="5">
    <location>
        <begin position="25"/>
        <end position="46"/>
    </location>
</feature>
<comment type="caution">
    <text evidence="7">The sequence shown here is derived from an EMBL/GenBank/DDBJ whole genome shotgun (WGS) entry which is preliminary data.</text>
</comment>
<feature type="domain" description="Amino acid transporter transmembrane" evidence="6">
    <location>
        <begin position="30"/>
        <end position="409"/>
    </location>
</feature>
<keyword evidence="2 5" id="KW-0812">Transmembrane</keyword>
<feature type="transmembrane region" description="Helical" evidence="5">
    <location>
        <begin position="168"/>
        <end position="187"/>
    </location>
</feature>
<sequence length="415" mass="44592">MLPDGWDAEVSLAGAQPKVESTQRLGLFGSFLCLTKINWGIGMMAMPYYMHLAGPWCGIVFFTISICLAADGVMCLVRIPDASTRPCCTYAELVGSRLGIWGRRGALLSLLLANWGSAVAWIKFMGDNLHKFLPEVAASSAEWSLAVTVLTLPCALVESVEPLKRVSFAGLLAGQLFVVILVAQAAVHWRHFGDYLATARPGSGWQGLPIAMGIAVFCNEGMVVVTPSVHAEMRAPRWYPVALACMAVFFWVNYLAAGLAGDFLFGYVDGRPVQDEATLSLGLSGLHRAAVYSYVLQLALTFPVMLFAVFVSFEDAWAGHRCGRVRVRLARAGAIVFAGALAVLVPRFGDFLALSGALGNSLGIYVLPQLCLLRATEAGRPLASGRRRILSWTIVLVFGIACGAVATVVSFQQLL</sequence>
<dbReference type="EMBL" id="CAUYUJ010018786">
    <property type="protein sequence ID" value="CAK0886310.1"/>
    <property type="molecule type" value="Genomic_DNA"/>
</dbReference>